<protein>
    <submittedName>
        <fullName evidence="1">Uncharacterized protein</fullName>
    </submittedName>
</protein>
<dbReference type="SUPFAM" id="SSF52047">
    <property type="entry name" value="RNI-like"/>
    <property type="match status" value="1"/>
</dbReference>
<dbReference type="Proteomes" id="UP000623467">
    <property type="component" value="Unassembled WGS sequence"/>
</dbReference>
<comment type="caution">
    <text evidence="1">The sequence shown here is derived from an EMBL/GenBank/DDBJ whole genome shotgun (WGS) entry which is preliminary data.</text>
</comment>
<proteinExistence type="predicted"/>
<dbReference type="Gene3D" id="3.80.10.10">
    <property type="entry name" value="Ribonuclease Inhibitor"/>
    <property type="match status" value="1"/>
</dbReference>
<gene>
    <name evidence="1" type="ORF">MSAN_02194000</name>
</gene>
<evidence type="ECO:0000313" key="2">
    <source>
        <dbReference type="Proteomes" id="UP000623467"/>
    </source>
</evidence>
<dbReference type="InterPro" id="IPR032675">
    <property type="entry name" value="LRR_dom_sf"/>
</dbReference>
<reference evidence="1" key="1">
    <citation type="submission" date="2020-05" db="EMBL/GenBank/DDBJ databases">
        <title>Mycena genomes resolve the evolution of fungal bioluminescence.</title>
        <authorList>
            <person name="Tsai I.J."/>
        </authorList>
    </citation>
    <scope>NUCLEOTIDE SEQUENCE</scope>
    <source>
        <strain evidence="1">160909Yilan</strain>
    </source>
</reference>
<organism evidence="1 2">
    <name type="scientific">Mycena sanguinolenta</name>
    <dbReference type="NCBI Taxonomy" id="230812"/>
    <lineage>
        <taxon>Eukaryota</taxon>
        <taxon>Fungi</taxon>
        <taxon>Dikarya</taxon>
        <taxon>Basidiomycota</taxon>
        <taxon>Agaricomycotina</taxon>
        <taxon>Agaricomycetes</taxon>
        <taxon>Agaricomycetidae</taxon>
        <taxon>Agaricales</taxon>
        <taxon>Marasmiineae</taxon>
        <taxon>Mycenaceae</taxon>
        <taxon>Mycena</taxon>
    </lineage>
</organism>
<keyword evidence="2" id="KW-1185">Reference proteome</keyword>
<name>A0A8H6XCB7_9AGAR</name>
<dbReference type="AlphaFoldDB" id="A0A8H6XCB7"/>
<evidence type="ECO:0000313" key="1">
    <source>
        <dbReference type="EMBL" id="KAF7338718.1"/>
    </source>
</evidence>
<dbReference type="OrthoDB" id="2977329at2759"/>
<dbReference type="EMBL" id="JACAZH010000032">
    <property type="protein sequence ID" value="KAF7338718.1"/>
    <property type="molecule type" value="Genomic_DNA"/>
</dbReference>
<accession>A0A8H6XCB7</accession>
<sequence>MSVSRVFSKSQWQRYRPSTLSTTIMTTLPQELVDNILDYFADDPPSLKIYFLVAREWVPRCRSHLFREYVLFWQWRLTLFCKLLRSPDCTFLPHVRSINKIRHKSPQDYDTHNECAVDLGRLINVHALEMTVATPYSPERFYPFLCTAFPNITRLVLNSGNARRSLPLVSMICLFSALQELDMKRTADVENIPFDAIPPQELCSLSLSRYSAAQILTWLETAGHLPKIHSLVLPPLRGADIPTVCETLKQIGGELHYLDIALCSTAEGAVETLRMIDLSRHRKLQSLHICDGSWMNITDRAQETVLWIPKFIMKLSAPTLERLTLEIDLARPAHNEKFDWAALDAFLSSTRFPHLPQRRGRLRAT</sequence>